<evidence type="ECO:0000313" key="1">
    <source>
        <dbReference type="EMBL" id="KAK4810928.1"/>
    </source>
</evidence>
<gene>
    <name evidence="1" type="ORF">QYF61_013336</name>
</gene>
<dbReference type="Proteomes" id="UP001333110">
    <property type="component" value="Unassembled WGS sequence"/>
</dbReference>
<comment type="caution">
    <text evidence="1">The sequence shown here is derived from an EMBL/GenBank/DDBJ whole genome shotgun (WGS) entry which is preliminary data.</text>
</comment>
<keyword evidence="2" id="KW-1185">Reference proteome</keyword>
<name>A0AAN7MJT2_MYCAM</name>
<evidence type="ECO:0000313" key="2">
    <source>
        <dbReference type="Proteomes" id="UP001333110"/>
    </source>
</evidence>
<dbReference type="AlphaFoldDB" id="A0AAN7MJT2"/>
<reference evidence="1 2" key="1">
    <citation type="journal article" date="2023" name="J. Hered.">
        <title>Chromosome-level genome of the wood stork (Mycteria americana) provides insight into avian chromosome evolution.</title>
        <authorList>
            <person name="Flamio R. Jr."/>
            <person name="Ramstad K.M."/>
        </authorList>
    </citation>
    <scope>NUCLEOTIDE SEQUENCE [LARGE SCALE GENOMIC DNA]</scope>
    <source>
        <strain evidence="1">JAX WOST 10</strain>
    </source>
</reference>
<sequence length="80" mass="8789">MSPISSLALLTNRSSNASPLKDFFVIVKESCFVIQNKTAFQIVSSHSVGCERGESFRFPDCLCTDKSRSLLGRAAWSVES</sequence>
<proteinExistence type="predicted"/>
<protein>
    <submittedName>
        <fullName evidence="1">Uncharacterized protein</fullName>
    </submittedName>
</protein>
<accession>A0AAN7MJT2</accession>
<dbReference type="EMBL" id="JAUNZN010000018">
    <property type="protein sequence ID" value="KAK4810928.1"/>
    <property type="molecule type" value="Genomic_DNA"/>
</dbReference>
<organism evidence="1 2">
    <name type="scientific">Mycteria americana</name>
    <name type="common">Wood stork</name>
    <dbReference type="NCBI Taxonomy" id="33587"/>
    <lineage>
        <taxon>Eukaryota</taxon>
        <taxon>Metazoa</taxon>
        <taxon>Chordata</taxon>
        <taxon>Craniata</taxon>
        <taxon>Vertebrata</taxon>
        <taxon>Euteleostomi</taxon>
        <taxon>Archelosauria</taxon>
        <taxon>Archosauria</taxon>
        <taxon>Dinosauria</taxon>
        <taxon>Saurischia</taxon>
        <taxon>Theropoda</taxon>
        <taxon>Coelurosauria</taxon>
        <taxon>Aves</taxon>
        <taxon>Neognathae</taxon>
        <taxon>Neoaves</taxon>
        <taxon>Aequornithes</taxon>
        <taxon>Ciconiiformes</taxon>
        <taxon>Ciconiidae</taxon>
        <taxon>Mycteria</taxon>
    </lineage>
</organism>